<dbReference type="Proteomes" id="UP001732720">
    <property type="component" value="Chromosome 4"/>
</dbReference>
<dbReference type="RefSeq" id="XP_073928251.1">
    <property type="nucleotide sequence ID" value="XM_074072150.1"/>
</dbReference>
<accession>A0AC58MFS4</accession>
<evidence type="ECO:0000313" key="2">
    <source>
        <dbReference type="RefSeq" id="XP_073928251.1"/>
    </source>
</evidence>
<evidence type="ECO:0000313" key="1">
    <source>
        <dbReference type="Proteomes" id="UP001732720"/>
    </source>
</evidence>
<protein>
    <submittedName>
        <fullName evidence="2">Ral guanine nucleotide dissociation stimulator-like</fullName>
    </submittedName>
</protein>
<sequence length="447" mass="50359">MFSRCVQYCEGSGQKTSDNGTFVPSCHLSLPGVPVITHRVTPQPCRLWRFSQKMPKATQSEKELAPTLPNPCKAGTLKSGTLKVLVDHLVPSFLFGDPSYVIIFLFTYRSFADTHQVLNLLFDRYACVLLYSSGNDGPREQLKEALSFILGTWLNQYAEDFVQPPDFLCLKQLVAYLHINMPGSEEECQARLLLTHLENLQLSNMEPVALSPGAGLRLKPTPQMEPSQAPVLKYNPMASPASGLEQVRRGEEKPYILAFRPELVAERLTLMDAEVLKKVSPYHCLGYIWSQVDKVGKKHLTSTIDAVFTQLNYVISCVITTCLGDKRMKDTDRAKVVEHWIQVAMECRILKNFASLYAILSALQSKGIHQLKSTWKEVSRESLDILQMIRKNFSKENNKCIHRALFIKYESEATIPYLGTFLTDLVRVHTVKEGLLHVSEHAANAGE</sequence>
<name>A0AC58MFS4_CASCN</name>
<reference evidence="2" key="1">
    <citation type="submission" date="2025-08" db="UniProtKB">
        <authorList>
            <consortium name="RefSeq"/>
        </authorList>
    </citation>
    <scope>IDENTIFICATION</scope>
</reference>
<keyword evidence="1" id="KW-1185">Reference proteome</keyword>
<gene>
    <name evidence="2" type="primary">LOC141422684</name>
</gene>
<organism evidence="1 2">
    <name type="scientific">Castor canadensis</name>
    <name type="common">American beaver</name>
    <dbReference type="NCBI Taxonomy" id="51338"/>
    <lineage>
        <taxon>Eukaryota</taxon>
        <taxon>Metazoa</taxon>
        <taxon>Chordata</taxon>
        <taxon>Craniata</taxon>
        <taxon>Vertebrata</taxon>
        <taxon>Euteleostomi</taxon>
        <taxon>Mammalia</taxon>
        <taxon>Eutheria</taxon>
        <taxon>Euarchontoglires</taxon>
        <taxon>Glires</taxon>
        <taxon>Rodentia</taxon>
        <taxon>Castorimorpha</taxon>
        <taxon>Castoridae</taxon>
        <taxon>Castor</taxon>
    </lineage>
</organism>
<proteinExistence type="predicted"/>